<name>A0A368KRC6_9BACT</name>
<comment type="caution">
    <text evidence="3">The sequence shown here is derived from an EMBL/GenBank/DDBJ whole genome shotgun (WGS) entry which is preliminary data.</text>
</comment>
<dbReference type="OrthoDB" id="282600at2"/>
<dbReference type="InterPro" id="IPR001434">
    <property type="entry name" value="OmcB-like_DUF11"/>
</dbReference>
<dbReference type="RefSeq" id="WP_114369933.1">
    <property type="nucleotide sequence ID" value="NZ_QPEX01000033.1"/>
</dbReference>
<proteinExistence type="predicted"/>
<dbReference type="InterPro" id="IPR051172">
    <property type="entry name" value="Chlamydia_OmcB"/>
</dbReference>
<accession>A0A368KRC6</accession>
<gene>
    <name evidence="3" type="ORF">DTL42_16510</name>
</gene>
<dbReference type="PANTHER" id="PTHR34819">
    <property type="entry name" value="LARGE CYSTEINE-RICH PERIPLASMIC PROTEIN OMCB"/>
    <property type="match status" value="1"/>
</dbReference>
<feature type="domain" description="DUF11" evidence="2">
    <location>
        <begin position="590"/>
        <end position="671"/>
    </location>
</feature>
<evidence type="ECO:0000259" key="2">
    <source>
        <dbReference type="Pfam" id="PF01345"/>
    </source>
</evidence>
<sequence length="835" mass="89987">MWWSASTKRLLLLTTLGFAFVGSGCAPLRVPRIDPTGRHIFARDAEPVECSIGCFNQQPAFQQPAPLSPCPAPGVTPLTPLPEAPKDVADPQALQLSPSRVVAPVGTEVVLVAGLNRKRHLHESGRPVNWILSRESVGYITEVGRDYNYFDLVSSRNYGVQGPDYATSSTLMCDKTIDRGTDLPGDDVRVLRGQTWMAVSSASPGVSRITALAPTFENWPARQQTATIYWVDAQWQFPAPMVVPAGDKAVLSTTVLRQTNRQPVADWEVQYEILDGPPAAFLVNGRPAEQGAGIKTRTDSNGFATVELVPLTSNQSGTSQVRVTIIQPNLDPQSNAENLTLGSGVTTVTWSAPQLALKMTGPQVAEYGAQAVYNINVQNGGDVAARGTEVSCILPGGLAYESSVPAAQQIGNQLVWSIGELEARGFRQISVTTRVQQSGVLRNCALATAEAGLRSEDCVETQINVDAIQLSMQGPEAVIVGQPVIYNIAIRNTGDRPLVGLRLEDVFDNGLSHPLGVDGRIVNDQLGSLAIGEEKTLQLELQTKVPGRFHHTLTVAADGVAGKSKTAWVTVNPPPPEPTFTLELRSIEREVVGQRVLFRARLYNNGPSPLSNVRVVESVDPEFQVLQATSPAVREGNRIIWTFPRILPNQEAVLELECVAERPVQRACNIVEATCDEGISRRAETCVEIVAGATPPPEPPPTVGQGNLGGQQVTGDLEVSLNDLNDVVPVGTKVKYVLTIRNGRNIADENVQVTLRLSEGMNLTDLSGPVTQQPRLSNDRLTVQVQPIQYVKPGETLRFNLEVQMSSAGKKVIRADVQSSQSPQGVSGQADTTVY</sequence>
<evidence type="ECO:0000313" key="3">
    <source>
        <dbReference type="EMBL" id="RCS46088.1"/>
    </source>
</evidence>
<dbReference type="Gene3D" id="2.60.40.10">
    <property type="entry name" value="Immunoglobulins"/>
    <property type="match status" value="1"/>
</dbReference>
<dbReference type="Pfam" id="PF01345">
    <property type="entry name" value="DUF11"/>
    <property type="match status" value="2"/>
</dbReference>
<feature type="domain" description="DUF11" evidence="2">
    <location>
        <begin position="361"/>
        <end position="449"/>
    </location>
</feature>
<evidence type="ECO:0000256" key="1">
    <source>
        <dbReference type="SAM" id="MobiDB-lite"/>
    </source>
</evidence>
<dbReference type="PANTHER" id="PTHR34819:SF3">
    <property type="entry name" value="CELL SURFACE PROTEIN"/>
    <property type="match status" value="1"/>
</dbReference>
<dbReference type="InterPro" id="IPR013783">
    <property type="entry name" value="Ig-like_fold"/>
</dbReference>
<protein>
    <submittedName>
        <fullName evidence="3">DUF11 domain-containing protein</fullName>
    </submittedName>
</protein>
<dbReference type="Proteomes" id="UP000253562">
    <property type="component" value="Unassembled WGS sequence"/>
</dbReference>
<organism evidence="3 4">
    <name type="scientific">Bremerella cremea</name>
    <dbReference type="NCBI Taxonomy" id="1031537"/>
    <lineage>
        <taxon>Bacteria</taxon>
        <taxon>Pseudomonadati</taxon>
        <taxon>Planctomycetota</taxon>
        <taxon>Planctomycetia</taxon>
        <taxon>Pirellulales</taxon>
        <taxon>Pirellulaceae</taxon>
        <taxon>Bremerella</taxon>
    </lineage>
</organism>
<evidence type="ECO:0000313" key="4">
    <source>
        <dbReference type="Proteomes" id="UP000253562"/>
    </source>
</evidence>
<reference evidence="3 4" key="1">
    <citation type="submission" date="2018-07" db="EMBL/GenBank/DDBJ databases">
        <title>Comparative genomes isolates from brazilian mangrove.</title>
        <authorList>
            <person name="De Araujo J.E."/>
            <person name="Taketani R.G."/>
            <person name="Silva M.C.P."/>
            <person name="Lourenco M.V."/>
            <person name="Oliveira V.M."/>
            <person name="Andreote F.D."/>
        </authorList>
    </citation>
    <scope>NUCLEOTIDE SEQUENCE [LARGE SCALE GENOMIC DNA]</scope>
    <source>
        <strain evidence="3 4">HEX PRIS-MGV</strain>
    </source>
</reference>
<dbReference type="AlphaFoldDB" id="A0A368KRC6"/>
<dbReference type="EMBL" id="QPEX01000033">
    <property type="protein sequence ID" value="RCS46088.1"/>
    <property type="molecule type" value="Genomic_DNA"/>
</dbReference>
<feature type="compositionally biased region" description="Low complexity" evidence="1">
    <location>
        <begin position="817"/>
        <end position="829"/>
    </location>
</feature>
<feature type="region of interest" description="Disordered" evidence="1">
    <location>
        <begin position="815"/>
        <end position="835"/>
    </location>
</feature>